<dbReference type="EMBL" id="JAWJWF010000050">
    <property type="protein sequence ID" value="KAK6617967.1"/>
    <property type="molecule type" value="Genomic_DNA"/>
</dbReference>
<sequence>MQKASGNSTEQWQRPRMYRTCRVGKSAARLNNTVFDNDGQIKVNAEEVILYCRIRAVPGEDVLLNVRKTTTFKESKSVQTGIISPNAKREELCDV</sequence>
<accession>A0ABR1AG87</accession>
<gene>
    <name evidence="1" type="ORF">RUM44_002409</name>
</gene>
<proteinExistence type="predicted"/>
<evidence type="ECO:0000313" key="2">
    <source>
        <dbReference type="Proteomes" id="UP001359485"/>
    </source>
</evidence>
<evidence type="ECO:0000313" key="1">
    <source>
        <dbReference type="EMBL" id="KAK6617967.1"/>
    </source>
</evidence>
<comment type="caution">
    <text evidence="1">The sequence shown here is derived from an EMBL/GenBank/DDBJ whole genome shotgun (WGS) entry which is preliminary data.</text>
</comment>
<organism evidence="1 2">
    <name type="scientific">Polyplax serrata</name>
    <name type="common">Common mouse louse</name>
    <dbReference type="NCBI Taxonomy" id="468196"/>
    <lineage>
        <taxon>Eukaryota</taxon>
        <taxon>Metazoa</taxon>
        <taxon>Ecdysozoa</taxon>
        <taxon>Arthropoda</taxon>
        <taxon>Hexapoda</taxon>
        <taxon>Insecta</taxon>
        <taxon>Pterygota</taxon>
        <taxon>Neoptera</taxon>
        <taxon>Paraneoptera</taxon>
        <taxon>Psocodea</taxon>
        <taxon>Troctomorpha</taxon>
        <taxon>Phthiraptera</taxon>
        <taxon>Anoplura</taxon>
        <taxon>Polyplacidae</taxon>
        <taxon>Polyplax</taxon>
    </lineage>
</organism>
<reference evidence="1 2" key="1">
    <citation type="submission" date="2023-09" db="EMBL/GenBank/DDBJ databases">
        <title>Genomes of two closely related lineages of the louse Polyplax serrata with different host specificities.</title>
        <authorList>
            <person name="Martinu J."/>
            <person name="Tarabai H."/>
            <person name="Stefka J."/>
            <person name="Hypsa V."/>
        </authorList>
    </citation>
    <scope>NUCLEOTIDE SEQUENCE [LARGE SCALE GENOMIC DNA]</scope>
    <source>
        <strain evidence="1">98ZLc_SE</strain>
    </source>
</reference>
<protein>
    <submittedName>
        <fullName evidence="1">Uncharacterized protein</fullName>
    </submittedName>
</protein>
<name>A0ABR1AG87_POLSC</name>
<dbReference type="Proteomes" id="UP001359485">
    <property type="component" value="Unassembled WGS sequence"/>
</dbReference>
<keyword evidence="2" id="KW-1185">Reference proteome</keyword>